<dbReference type="InterPro" id="IPR036390">
    <property type="entry name" value="WH_DNA-bd_sf"/>
</dbReference>
<proteinExistence type="inferred from homology"/>
<dbReference type="InterPro" id="IPR043129">
    <property type="entry name" value="ATPase_NBD"/>
</dbReference>
<dbReference type="InterPro" id="IPR000600">
    <property type="entry name" value="ROK"/>
</dbReference>
<evidence type="ECO:0000259" key="4">
    <source>
        <dbReference type="Pfam" id="PF12802"/>
    </source>
</evidence>
<evidence type="ECO:0000256" key="2">
    <source>
        <dbReference type="SAM" id="MobiDB-lite"/>
    </source>
</evidence>
<dbReference type="CDD" id="cd23763">
    <property type="entry name" value="ASKHA_ATPase_ROK"/>
    <property type="match status" value="1"/>
</dbReference>
<keyword evidence="3" id="KW-1133">Transmembrane helix</keyword>
<dbReference type="Proteomes" id="UP000219111">
    <property type="component" value="Unassembled WGS sequence"/>
</dbReference>
<gene>
    <name evidence="5" type="ORF">SAMN05877831_101444</name>
</gene>
<sequence length="412" mass="43552">MQATSRDDSGRETVTASGKIGADHSAMRAHNERLVLSLIRRHGALAKSEIARLTGLSAQTVSVIMRGLEAAGLLAREAPVRGKVGQPTVPMSLAPEGAFFLGLKVGRRRTEMVLIDFVGTVRAVRVMRHDHPSPEGVRAFAREAATELTAPLPAALKARIQGLGIGLPFQLWDWAESLGLPAGAMDDWRDHDLRAELAADLPWPVLLENDASAACNAELIFGKTRLPRDFVYVFLGFFVGGGLVLGGSMFTGQSGNAAALASMPVPDGRGGARQLVEYASLCALEKALAARGRDGAFLWESAPDWTLEEEIVGPWLAQAARALAHVAASAGALCDLQAMVVDGWMPEALQTRLIRGIEAELDLIRLSGMTRPAVLAGTAGPQARALGAASLPLSAKFLVEFGGLPDAPAGRR</sequence>
<evidence type="ECO:0000313" key="6">
    <source>
        <dbReference type="Proteomes" id="UP000219111"/>
    </source>
</evidence>
<dbReference type="GO" id="GO:0003700">
    <property type="term" value="F:DNA-binding transcription factor activity"/>
    <property type="evidence" value="ECO:0007669"/>
    <property type="project" value="InterPro"/>
</dbReference>
<reference evidence="6" key="1">
    <citation type="submission" date="2017-08" db="EMBL/GenBank/DDBJ databases">
        <authorList>
            <person name="Varghese N."/>
            <person name="Submissions S."/>
        </authorList>
    </citation>
    <scope>NUCLEOTIDE SEQUENCE [LARGE SCALE GENOMIC DNA]</scope>
    <source>
        <strain evidence="6">JA276</strain>
    </source>
</reference>
<dbReference type="PANTHER" id="PTHR18964">
    <property type="entry name" value="ROK (REPRESSOR, ORF, KINASE) FAMILY"/>
    <property type="match status" value="1"/>
</dbReference>
<organism evidence="5 6">
    <name type="scientific">Rhodobacter maris</name>
    <dbReference type="NCBI Taxonomy" id="446682"/>
    <lineage>
        <taxon>Bacteria</taxon>
        <taxon>Pseudomonadati</taxon>
        <taxon>Pseudomonadota</taxon>
        <taxon>Alphaproteobacteria</taxon>
        <taxon>Rhodobacterales</taxon>
        <taxon>Rhodobacter group</taxon>
        <taxon>Rhodobacter</taxon>
    </lineage>
</organism>
<feature type="compositionally biased region" description="Basic and acidic residues" evidence="2">
    <location>
        <begin position="1"/>
        <end position="11"/>
    </location>
</feature>
<keyword evidence="3" id="KW-0472">Membrane</keyword>
<protein>
    <submittedName>
        <fullName evidence="5">MarR family transcriptional regulator</fullName>
    </submittedName>
</protein>
<comment type="similarity">
    <text evidence="1">Belongs to the ROK (NagC/XylR) family.</text>
</comment>
<name>A0A285RJV5_9RHOB</name>
<evidence type="ECO:0000256" key="3">
    <source>
        <dbReference type="SAM" id="Phobius"/>
    </source>
</evidence>
<dbReference type="SUPFAM" id="SSF53067">
    <property type="entry name" value="Actin-like ATPase domain"/>
    <property type="match status" value="1"/>
</dbReference>
<keyword evidence="6" id="KW-1185">Reference proteome</keyword>
<feature type="domain" description="HTH marR-type" evidence="4">
    <location>
        <begin position="34"/>
        <end position="79"/>
    </location>
</feature>
<dbReference type="SUPFAM" id="SSF46785">
    <property type="entry name" value="Winged helix' DNA-binding domain"/>
    <property type="match status" value="1"/>
</dbReference>
<dbReference type="Pfam" id="PF12802">
    <property type="entry name" value="MarR_2"/>
    <property type="match status" value="1"/>
</dbReference>
<feature type="transmembrane region" description="Helical" evidence="3">
    <location>
        <begin position="230"/>
        <end position="250"/>
    </location>
</feature>
<dbReference type="Gene3D" id="3.30.420.40">
    <property type="match status" value="2"/>
</dbReference>
<dbReference type="InterPro" id="IPR036388">
    <property type="entry name" value="WH-like_DNA-bd_sf"/>
</dbReference>
<evidence type="ECO:0000256" key="1">
    <source>
        <dbReference type="ARBA" id="ARBA00006479"/>
    </source>
</evidence>
<dbReference type="AlphaFoldDB" id="A0A285RJV5"/>
<dbReference type="Gene3D" id="1.10.10.10">
    <property type="entry name" value="Winged helix-like DNA-binding domain superfamily/Winged helix DNA-binding domain"/>
    <property type="match status" value="1"/>
</dbReference>
<evidence type="ECO:0000313" key="5">
    <source>
        <dbReference type="EMBL" id="SOB94426.1"/>
    </source>
</evidence>
<accession>A0A285RJV5</accession>
<dbReference type="Pfam" id="PF00480">
    <property type="entry name" value="ROK"/>
    <property type="match status" value="1"/>
</dbReference>
<keyword evidence="3" id="KW-0812">Transmembrane</keyword>
<dbReference type="EMBL" id="OBMT01000001">
    <property type="protein sequence ID" value="SOB94426.1"/>
    <property type="molecule type" value="Genomic_DNA"/>
</dbReference>
<dbReference type="PANTHER" id="PTHR18964:SF149">
    <property type="entry name" value="BIFUNCTIONAL UDP-N-ACETYLGLUCOSAMINE 2-EPIMERASE_N-ACETYLMANNOSAMINE KINASE"/>
    <property type="match status" value="1"/>
</dbReference>
<dbReference type="InterPro" id="IPR000835">
    <property type="entry name" value="HTH_MarR-typ"/>
</dbReference>
<feature type="region of interest" description="Disordered" evidence="2">
    <location>
        <begin position="1"/>
        <end position="23"/>
    </location>
</feature>